<gene>
    <name evidence="1" type="ORF">HINF_LOCUS22903</name>
</gene>
<proteinExistence type="predicted"/>
<reference evidence="1 2" key="1">
    <citation type="submission" date="2024-07" db="EMBL/GenBank/DDBJ databases">
        <authorList>
            <person name="Akdeniz Z."/>
        </authorList>
    </citation>
    <scope>NUCLEOTIDE SEQUENCE [LARGE SCALE GENOMIC DNA]</scope>
</reference>
<comment type="caution">
    <text evidence="1">The sequence shown here is derived from an EMBL/GenBank/DDBJ whole genome shotgun (WGS) entry which is preliminary data.</text>
</comment>
<evidence type="ECO:0000313" key="1">
    <source>
        <dbReference type="EMBL" id="CAL6011601.1"/>
    </source>
</evidence>
<name>A0ABP1IAT6_9EUKA</name>
<protein>
    <submittedName>
        <fullName evidence="1">Hypothetical_protein</fullName>
    </submittedName>
</protein>
<dbReference type="EMBL" id="CAXDID020000064">
    <property type="protein sequence ID" value="CAL6011601.1"/>
    <property type="molecule type" value="Genomic_DNA"/>
</dbReference>
<accession>A0ABP1IAT6</accession>
<dbReference type="Proteomes" id="UP001642409">
    <property type="component" value="Unassembled WGS sequence"/>
</dbReference>
<keyword evidence="2" id="KW-1185">Reference proteome</keyword>
<evidence type="ECO:0000313" key="2">
    <source>
        <dbReference type="Proteomes" id="UP001642409"/>
    </source>
</evidence>
<organism evidence="1 2">
    <name type="scientific">Hexamita inflata</name>
    <dbReference type="NCBI Taxonomy" id="28002"/>
    <lineage>
        <taxon>Eukaryota</taxon>
        <taxon>Metamonada</taxon>
        <taxon>Diplomonadida</taxon>
        <taxon>Hexamitidae</taxon>
        <taxon>Hexamitinae</taxon>
        <taxon>Hexamita</taxon>
    </lineage>
</organism>
<sequence length="285" mass="33427">MVEVVFENFVNYLRSGNTDKLNIISFQQNQQHKINLSTQLIFYRILTKTVVQLNQGSIYKLINGQLEKVAEMCGKFVQCNEKVFVVDLIYNQSVSQLQNDFTLVEVFKIEKACGISFAHNGIIIFNSPEGELVQIIDLVNNKQYFIQDDDLLINNIINSLSLGPFGLQLNQNKLENYFENDDIVKITESCNQYLSQQTNFQSFKDLKQHVLSFNVLMRYHYLQVNDKLLYYHRYCNAIERNAQKIGGILQVSQKINNILVNRFTEYFDIENYSYGRWNCFFLFTM</sequence>